<protein>
    <submittedName>
        <fullName evidence="1">2-amino-3,7-dideoxy-D-threo-hept-6-ulosonate synthase</fullName>
    </submittedName>
</protein>
<accession>A0ACD4DIR4</accession>
<dbReference type="Proteomes" id="UP001156484">
    <property type="component" value="Chromosome"/>
</dbReference>
<evidence type="ECO:0000313" key="1">
    <source>
        <dbReference type="EMBL" id="UYP19949.1"/>
    </source>
</evidence>
<dbReference type="EMBL" id="CP107551">
    <property type="protein sequence ID" value="UYP19949.1"/>
    <property type="molecule type" value="Genomic_DNA"/>
</dbReference>
<proteinExistence type="predicted"/>
<gene>
    <name evidence="1" type="ORF">OED52_05175</name>
</gene>
<sequence>MRTLSTLAPKRVAGGKSLRMSRICDPATGRTFIVPMDHSVTIGPLGAADHADTTVGILANAGANAVVLHRGRARHVDPTHFARMALIVHLSAGTELSLDTDAKILVSGVEDALRLGADAVSVHVNIGSETERRQLEDFAAVSRECETLGVPLLAMMYARGPRRSDRPTAAEIAHLGAIATDLGADIVKLDYTGATESMRAVVDSCPIPVCVAGGDRTPTDQAVLDLAGEILDAGVAGLSFGRNVFGAENPFAVASALSAMVHGIRTPTRAADHLDLEPRLETA</sequence>
<reference evidence="1" key="1">
    <citation type="submission" date="2022-10" db="EMBL/GenBank/DDBJ databases">
        <title>Rhodococcus ferula Z13 complete genome.</title>
        <authorList>
            <person name="Long X."/>
            <person name="Zang M."/>
        </authorList>
    </citation>
    <scope>NUCLEOTIDE SEQUENCE</scope>
    <source>
        <strain evidence="1">Z13</strain>
    </source>
</reference>
<name>A0ACD4DIR4_9NOCA</name>
<evidence type="ECO:0000313" key="2">
    <source>
        <dbReference type="Proteomes" id="UP001156484"/>
    </source>
</evidence>
<keyword evidence="2" id="KW-1185">Reference proteome</keyword>
<organism evidence="1 2">
    <name type="scientific">Rhodococcus sacchari</name>
    <dbReference type="NCBI Taxonomy" id="2962047"/>
    <lineage>
        <taxon>Bacteria</taxon>
        <taxon>Bacillati</taxon>
        <taxon>Actinomycetota</taxon>
        <taxon>Actinomycetes</taxon>
        <taxon>Mycobacteriales</taxon>
        <taxon>Nocardiaceae</taxon>
        <taxon>Rhodococcus</taxon>
    </lineage>
</organism>